<dbReference type="PANTHER" id="PTHR31621:SF66">
    <property type="entry name" value="PROTEIN DMP2"/>
    <property type="match status" value="1"/>
</dbReference>
<keyword evidence="9" id="KW-1185">Reference proteome</keyword>
<protein>
    <recommendedName>
        <fullName evidence="10">DUF679 domain membrane protein 2</fullName>
    </recommendedName>
</protein>
<evidence type="ECO:0000256" key="1">
    <source>
        <dbReference type="ARBA" id="ARBA00004141"/>
    </source>
</evidence>
<comment type="subcellular location">
    <subcellularLocation>
        <location evidence="1">Membrane</location>
        <topology evidence="1">Multi-pass membrane protein</topology>
    </subcellularLocation>
</comment>
<dbReference type="AlphaFoldDB" id="A0AAP0E4W6"/>
<evidence type="ECO:0000313" key="9">
    <source>
        <dbReference type="Proteomes" id="UP001420932"/>
    </source>
</evidence>
<dbReference type="InterPro" id="IPR007770">
    <property type="entry name" value="DMP"/>
</dbReference>
<feature type="transmembrane region" description="Helical" evidence="7">
    <location>
        <begin position="156"/>
        <end position="174"/>
    </location>
</feature>
<evidence type="ECO:0000256" key="2">
    <source>
        <dbReference type="ARBA" id="ARBA00008707"/>
    </source>
</evidence>
<evidence type="ECO:0000256" key="4">
    <source>
        <dbReference type="ARBA" id="ARBA00022989"/>
    </source>
</evidence>
<keyword evidence="3 7" id="KW-0812">Transmembrane</keyword>
<keyword evidence="4 7" id="KW-1133">Transmembrane helix</keyword>
<organism evidence="8 9">
    <name type="scientific">Stephania yunnanensis</name>
    <dbReference type="NCBI Taxonomy" id="152371"/>
    <lineage>
        <taxon>Eukaryota</taxon>
        <taxon>Viridiplantae</taxon>
        <taxon>Streptophyta</taxon>
        <taxon>Embryophyta</taxon>
        <taxon>Tracheophyta</taxon>
        <taxon>Spermatophyta</taxon>
        <taxon>Magnoliopsida</taxon>
        <taxon>Ranunculales</taxon>
        <taxon>Menispermaceae</taxon>
        <taxon>Menispermoideae</taxon>
        <taxon>Cissampelideae</taxon>
        <taxon>Stephania</taxon>
    </lineage>
</organism>
<keyword evidence="5 7" id="KW-0472">Membrane</keyword>
<feature type="region of interest" description="Disordered" evidence="6">
    <location>
        <begin position="1"/>
        <end position="21"/>
    </location>
</feature>
<sequence>MARDKKLSSKPSKSTQQGIGNRTINGVGSLIRVLPTGTLFLFQFLSPVLSNNGQCHTVNKYLTGALVGLCGLSCFFSSFTDSYTDSDGVTHYGVATKNGLWPKPSDSKDLSRYKLRVGDFVHAFFSLLVFGVLVLLDPNTLECYYPSFESTQKVLLMALPPVVGTISSTVFVVFPNNRHGIGYPASQAQRTPKASCGLLVQKINWYRLDWLTQRDHLEDVTFAWRGDVCEGASSSSVFSS</sequence>
<dbReference type="PANTHER" id="PTHR31621">
    <property type="entry name" value="PROTEIN DMP3"/>
    <property type="match status" value="1"/>
</dbReference>
<evidence type="ECO:0000256" key="6">
    <source>
        <dbReference type="SAM" id="MobiDB-lite"/>
    </source>
</evidence>
<proteinExistence type="inferred from homology"/>
<dbReference type="GO" id="GO:0010256">
    <property type="term" value="P:endomembrane system organization"/>
    <property type="evidence" value="ECO:0007669"/>
    <property type="project" value="TreeGrafter"/>
</dbReference>
<comment type="similarity">
    <text evidence="2">Belongs to the plant DMP1 protein family.</text>
</comment>
<feature type="compositionally biased region" description="Polar residues" evidence="6">
    <location>
        <begin position="9"/>
        <end position="21"/>
    </location>
</feature>
<comment type="caution">
    <text evidence="8">The sequence shown here is derived from an EMBL/GenBank/DDBJ whole genome shotgun (WGS) entry which is preliminary data.</text>
</comment>
<name>A0AAP0E4W6_9MAGN</name>
<dbReference type="GO" id="GO:0005737">
    <property type="term" value="C:cytoplasm"/>
    <property type="evidence" value="ECO:0007669"/>
    <property type="project" value="UniProtKB-ARBA"/>
</dbReference>
<feature type="transmembrane region" description="Helical" evidence="7">
    <location>
        <begin position="117"/>
        <end position="136"/>
    </location>
</feature>
<dbReference type="Pfam" id="PF05078">
    <property type="entry name" value="DUF679"/>
    <property type="match status" value="1"/>
</dbReference>
<accession>A0AAP0E4W6</accession>
<dbReference type="GO" id="GO:0016020">
    <property type="term" value="C:membrane"/>
    <property type="evidence" value="ECO:0007669"/>
    <property type="project" value="UniProtKB-SubCell"/>
</dbReference>
<evidence type="ECO:0000313" key="8">
    <source>
        <dbReference type="EMBL" id="KAK9086631.1"/>
    </source>
</evidence>
<evidence type="ECO:0000256" key="5">
    <source>
        <dbReference type="ARBA" id="ARBA00023136"/>
    </source>
</evidence>
<dbReference type="Proteomes" id="UP001420932">
    <property type="component" value="Unassembled WGS sequence"/>
</dbReference>
<gene>
    <name evidence="8" type="ORF">Syun_029025</name>
</gene>
<reference evidence="8 9" key="1">
    <citation type="submission" date="2024-01" db="EMBL/GenBank/DDBJ databases">
        <title>Genome assemblies of Stephania.</title>
        <authorList>
            <person name="Yang L."/>
        </authorList>
    </citation>
    <scope>NUCLEOTIDE SEQUENCE [LARGE SCALE GENOMIC DNA]</scope>
    <source>
        <strain evidence="8">YNDBR</strain>
        <tissue evidence="8">Leaf</tissue>
    </source>
</reference>
<evidence type="ECO:0008006" key="10">
    <source>
        <dbReference type="Google" id="ProtNLM"/>
    </source>
</evidence>
<evidence type="ECO:0000256" key="7">
    <source>
        <dbReference type="SAM" id="Phobius"/>
    </source>
</evidence>
<evidence type="ECO:0000256" key="3">
    <source>
        <dbReference type="ARBA" id="ARBA00022692"/>
    </source>
</evidence>
<dbReference type="EMBL" id="JBBNAF010000013">
    <property type="protein sequence ID" value="KAK9086631.1"/>
    <property type="molecule type" value="Genomic_DNA"/>
</dbReference>